<feature type="domain" description="HTH tetR-type" evidence="5">
    <location>
        <begin position="7"/>
        <end position="66"/>
    </location>
</feature>
<evidence type="ECO:0000256" key="2">
    <source>
        <dbReference type="ARBA" id="ARBA00023125"/>
    </source>
</evidence>
<protein>
    <submittedName>
        <fullName evidence="6">TetR family transcriptional regulator</fullName>
    </submittedName>
</protein>
<keyword evidence="1" id="KW-0805">Transcription regulation</keyword>
<dbReference type="SUPFAM" id="SSF46689">
    <property type="entry name" value="Homeodomain-like"/>
    <property type="match status" value="1"/>
</dbReference>
<dbReference type="PANTHER" id="PTHR47506:SF3">
    <property type="entry name" value="HTH-TYPE TRANSCRIPTIONAL REGULATOR LMRA"/>
    <property type="match status" value="1"/>
</dbReference>
<dbReference type="Proteomes" id="UP000326179">
    <property type="component" value="Chromosome"/>
</dbReference>
<dbReference type="KEGG" id="sfy:GFH48_09000"/>
<dbReference type="AlphaFoldDB" id="A0A5Q0L8Z2"/>
<dbReference type="PRINTS" id="PR00455">
    <property type="entry name" value="HTHTETR"/>
</dbReference>
<dbReference type="PROSITE" id="PS50977">
    <property type="entry name" value="HTH_TETR_2"/>
    <property type="match status" value="1"/>
</dbReference>
<keyword evidence="3" id="KW-0804">Transcription</keyword>
<proteinExistence type="predicted"/>
<sequence length="190" mass="20486">MATTDKASTRDRLLDAAADLFYSQGVSVGIEALCRTAGVSKRSMYQLFAGKDEVLAASLERRIPLYEEQLSPASAADATPRERVLRVFERVEYFSTRPEYRGCPFLAALVELKDPEHPASVVAGTAKDRLEEMFRAEAELGGARDAGLLARQLMLVFDGASARAGSRIETLDDGLATTTVTLLLDAAGVA</sequence>
<evidence type="ECO:0000256" key="1">
    <source>
        <dbReference type="ARBA" id="ARBA00023015"/>
    </source>
</evidence>
<name>A0A5Q0L8Z2_9ACTN</name>
<dbReference type="InterPro" id="IPR036271">
    <property type="entry name" value="Tet_transcr_reg_TetR-rel_C_sf"/>
</dbReference>
<feature type="DNA-binding region" description="H-T-H motif" evidence="4">
    <location>
        <begin position="29"/>
        <end position="48"/>
    </location>
</feature>
<gene>
    <name evidence="6" type="ORF">GFH48_09000</name>
</gene>
<dbReference type="Gene3D" id="1.10.357.10">
    <property type="entry name" value="Tetracycline Repressor, domain 2"/>
    <property type="match status" value="1"/>
</dbReference>
<dbReference type="Pfam" id="PF00440">
    <property type="entry name" value="TetR_N"/>
    <property type="match status" value="1"/>
</dbReference>
<dbReference type="EMBL" id="CP045643">
    <property type="protein sequence ID" value="QFZ73381.1"/>
    <property type="molecule type" value="Genomic_DNA"/>
</dbReference>
<evidence type="ECO:0000259" key="5">
    <source>
        <dbReference type="PROSITE" id="PS50977"/>
    </source>
</evidence>
<reference evidence="6 7" key="1">
    <citation type="submission" date="2019-10" db="EMBL/GenBank/DDBJ databases">
        <title>A novel species.</title>
        <authorList>
            <person name="Gao J."/>
        </authorList>
    </citation>
    <scope>NUCLEOTIDE SEQUENCE [LARGE SCALE GENOMIC DNA]</scope>
    <source>
        <strain evidence="6 7">QMT-28</strain>
    </source>
</reference>
<dbReference type="GO" id="GO:0003677">
    <property type="term" value="F:DNA binding"/>
    <property type="evidence" value="ECO:0007669"/>
    <property type="project" value="UniProtKB-UniRule"/>
</dbReference>
<accession>A0A5Q0L8Z2</accession>
<dbReference type="RefSeq" id="WP_153287743.1">
    <property type="nucleotide sequence ID" value="NZ_CP045643.1"/>
</dbReference>
<keyword evidence="2 4" id="KW-0238">DNA-binding</keyword>
<evidence type="ECO:0000313" key="7">
    <source>
        <dbReference type="Proteomes" id="UP000326179"/>
    </source>
</evidence>
<dbReference type="InterPro" id="IPR001647">
    <property type="entry name" value="HTH_TetR"/>
</dbReference>
<evidence type="ECO:0000313" key="6">
    <source>
        <dbReference type="EMBL" id="QFZ73381.1"/>
    </source>
</evidence>
<dbReference type="SUPFAM" id="SSF48498">
    <property type="entry name" value="Tetracyclin repressor-like, C-terminal domain"/>
    <property type="match status" value="1"/>
</dbReference>
<dbReference type="PANTHER" id="PTHR47506">
    <property type="entry name" value="TRANSCRIPTIONAL REGULATORY PROTEIN"/>
    <property type="match status" value="1"/>
</dbReference>
<dbReference type="InterPro" id="IPR009057">
    <property type="entry name" value="Homeodomain-like_sf"/>
</dbReference>
<evidence type="ECO:0000256" key="4">
    <source>
        <dbReference type="PROSITE-ProRule" id="PRU00335"/>
    </source>
</evidence>
<organism evidence="6 7">
    <name type="scientific">Streptomyces fagopyri</name>
    <dbReference type="NCBI Taxonomy" id="2662397"/>
    <lineage>
        <taxon>Bacteria</taxon>
        <taxon>Bacillati</taxon>
        <taxon>Actinomycetota</taxon>
        <taxon>Actinomycetes</taxon>
        <taxon>Kitasatosporales</taxon>
        <taxon>Streptomycetaceae</taxon>
        <taxon>Streptomyces</taxon>
    </lineage>
</organism>
<keyword evidence="7" id="KW-1185">Reference proteome</keyword>
<evidence type="ECO:0000256" key="3">
    <source>
        <dbReference type="ARBA" id="ARBA00023163"/>
    </source>
</evidence>